<dbReference type="AlphaFoldDB" id="A0A1D1Y5V8"/>
<feature type="non-terminal residue" evidence="1">
    <location>
        <position position="148"/>
    </location>
</feature>
<proteinExistence type="predicted"/>
<dbReference type="EMBL" id="GDJX01017904">
    <property type="protein sequence ID" value="JAT50032.1"/>
    <property type="molecule type" value="Transcribed_RNA"/>
</dbReference>
<accession>A0A1D1Y5V8</accession>
<reference evidence="1" key="1">
    <citation type="submission" date="2015-07" db="EMBL/GenBank/DDBJ databases">
        <title>Transcriptome Assembly of Anthurium amnicola.</title>
        <authorList>
            <person name="Suzuki J."/>
        </authorList>
    </citation>
    <scope>NUCLEOTIDE SEQUENCE</scope>
</reference>
<organism evidence="1">
    <name type="scientific">Anthurium amnicola</name>
    <dbReference type="NCBI Taxonomy" id="1678845"/>
    <lineage>
        <taxon>Eukaryota</taxon>
        <taxon>Viridiplantae</taxon>
        <taxon>Streptophyta</taxon>
        <taxon>Embryophyta</taxon>
        <taxon>Tracheophyta</taxon>
        <taxon>Spermatophyta</taxon>
        <taxon>Magnoliopsida</taxon>
        <taxon>Liliopsida</taxon>
        <taxon>Araceae</taxon>
        <taxon>Pothoideae</taxon>
        <taxon>Potheae</taxon>
        <taxon>Anthurium</taxon>
    </lineage>
</organism>
<protein>
    <submittedName>
        <fullName evidence="1">V-type proton ATPase subunit E1</fullName>
    </submittedName>
</protein>
<gene>
    <name evidence="1" type="primary">VHA-E1_4</name>
    <name evidence="1" type="ORF">g.22972</name>
</gene>
<sequence>MDSKEVKPLSLEFEESFLSNSQFMVEFQTLLQQQIFAEVLQCQDYFIAKNVTKKTEAIRRYLDDEFLDLSIYDDNVKDLKNISTHMYAYINAITDNAVSGVFRSLSKHPSSLLEDMGVAVADDLSEESEENIDMEITQHYSHQSESSS</sequence>
<evidence type="ECO:0000313" key="1">
    <source>
        <dbReference type="EMBL" id="JAT50032.1"/>
    </source>
</evidence>
<name>A0A1D1Y5V8_9ARAE</name>